<keyword evidence="3" id="KW-1185">Reference proteome</keyword>
<feature type="transmembrane region" description="Helical" evidence="1">
    <location>
        <begin position="162"/>
        <end position="180"/>
    </location>
</feature>
<feature type="transmembrane region" description="Helical" evidence="1">
    <location>
        <begin position="59"/>
        <end position="79"/>
    </location>
</feature>
<dbReference type="AlphaFoldDB" id="A0A1Y1W1U5"/>
<organism evidence="2 3">
    <name type="scientific">Linderina pennispora</name>
    <dbReference type="NCBI Taxonomy" id="61395"/>
    <lineage>
        <taxon>Eukaryota</taxon>
        <taxon>Fungi</taxon>
        <taxon>Fungi incertae sedis</taxon>
        <taxon>Zoopagomycota</taxon>
        <taxon>Kickxellomycotina</taxon>
        <taxon>Kickxellomycetes</taxon>
        <taxon>Kickxellales</taxon>
        <taxon>Kickxellaceae</taxon>
        <taxon>Linderina</taxon>
    </lineage>
</organism>
<evidence type="ECO:0008006" key="4">
    <source>
        <dbReference type="Google" id="ProtNLM"/>
    </source>
</evidence>
<accession>A0A1Y1W1U5</accession>
<dbReference type="STRING" id="61395.A0A1Y1W1U5"/>
<dbReference type="GeneID" id="63804899"/>
<gene>
    <name evidence="2" type="ORF">DL89DRAFT_269318</name>
</gene>
<keyword evidence="1" id="KW-0472">Membrane</keyword>
<dbReference type="EMBL" id="MCFD01000012">
    <property type="protein sequence ID" value="ORX67519.1"/>
    <property type="molecule type" value="Genomic_DNA"/>
</dbReference>
<dbReference type="PANTHER" id="PTHR13146:SF0">
    <property type="entry name" value="SOLUTE CARRIER FAMILY 35 MEMBER F6"/>
    <property type="match status" value="1"/>
</dbReference>
<reference evidence="2 3" key="1">
    <citation type="submission" date="2016-07" db="EMBL/GenBank/DDBJ databases">
        <title>Pervasive Adenine N6-methylation of Active Genes in Fungi.</title>
        <authorList>
            <consortium name="DOE Joint Genome Institute"/>
            <person name="Mondo S.J."/>
            <person name="Dannebaum R.O."/>
            <person name="Kuo R.C."/>
            <person name="Labutti K."/>
            <person name="Haridas S."/>
            <person name="Kuo A."/>
            <person name="Salamov A."/>
            <person name="Ahrendt S.R."/>
            <person name="Lipzen A."/>
            <person name="Sullivan W."/>
            <person name="Andreopoulos W.B."/>
            <person name="Clum A."/>
            <person name="Lindquist E."/>
            <person name="Daum C."/>
            <person name="Ramamoorthy G.K."/>
            <person name="Gryganskyi A."/>
            <person name="Culley D."/>
            <person name="Magnuson J.K."/>
            <person name="James T.Y."/>
            <person name="O'Malley M.A."/>
            <person name="Stajich J.E."/>
            <person name="Spatafora J.W."/>
            <person name="Visel A."/>
            <person name="Grigoriev I.V."/>
        </authorList>
    </citation>
    <scope>NUCLEOTIDE SEQUENCE [LARGE SCALE GENOMIC DNA]</scope>
    <source>
        <strain evidence="2 3">ATCC 12442</strain>
    </source>
</reference>
<evidence type="ECO:0000313" key="3">
    <source>
        <dbReference type="Proteomes" id="UP000193922"/>
    </source>
</evidence>
<name>A0A1Y1W1U5_9FUNG</name>
<evidence type="ECO:0000313" key="2">
    <source>
        <dbReference type="EMBL" id="ORX67519.1"/>
    </source>
</evidence>
<dbReference type="Proteomes" id="UP000193922">
    <property type="component" value="Unassembled WGS sequence"/>
</dbReference>
<dbReference type="OrthoDB" id="29773at2759"/>
<dbReference type="RefSeq" id="XP_040741406.1">
    <property type="nucleotide sequence ID" value="XM_040888251.1"/>
</dbReference>
<comment type="caution">
    <text evidence="2">The sequence shown here is derived from an EMBL/GenBank/DDBJ whole genome shotgun (WGS) entry which is preliminary data.</text>
</comment>
<dbReference type="GO" id="GO:0016020">
    <property type="term" value="C:membrane"/>
    <property type="evidence" value="ECO:0007669"/>
    <property type="project" value="TreeGrafter"/>
</dbReference>
<feature type="transmembrane region" description="Helical" evidence="1">
    <location>
        <begin position="296"/>
        <end position="319"/>
    </location>
</feature>
<evidence type="ECO:0000256" key="1">
    <source>
        <dbReference type="SAM" id="Phobius"/>
    </source>
</evidence>
<protein>
    <recommendedName>
        <fullName evidence="4">Sugar phosphate transporter domain-containing protein</fullName>
    </recommendedName>
</protein>
<feature type="transmembrane region" description="Helical" evidence="1">
    <location>
        <begin position="133"/>
        <end position="156"/>
    </location>
</feature>
<sequence>MNTTSPALRHISPRSKVRLALGLLGSSAACTVCLKLQNQTCVDHCADLDSADREYFQQPVLQTMAMFLGGILCLLTPAIRSPTNRRRTQKQLIMEEADLDGANIASETSYMLQDAESPPVQISQRPMQGFGYLLLWLPTALDIVSSTMMLVLFFYLPPSLINMLHGLTVIFSGMLAAKFLDRHLSTRQYTSLAIILLGVRRLTVNSTPTTGRSSTRIALARVALAAVAQFLNAAQTVVEESILSRYSIRPAKVAGIEGVFGFCTMAALLVPLYYLAGACQHGGILDTPLAIAQLTSSVRLSVAMAVCILGQALSYYYSLSLVKHLGATSRITIDLCKTVMVWSISLGLGWETFSYVRVLGFAVLVAGNLAYNG</sequence>
<dbReference type="InterPro" id="IPR037185">
    <property type="entry name" value="EmrE-like"/>
</dbReference>
<keyword evidence="1" id="KW-0812">Transmembrane</keyword>
<dbReference type="PANTHER" id="PTHR13146">
    <property type="match status" value="1"/>
</dbReference>
<dbReference type="SUPFAM" id="SSF103481">
    <property type="entry name" value="Multidrug resistance efflux transporter EmrE"/>
    <property type="match status" value="1"/>
</dbReference>
<proteinExistence type="predicted"/>
<keyword evidence="1" id="KW-1133">Transmembrane helix</keyword>
<feature type="transmembrane region" description="Helical" evidence="1">
    <location>
        <begin position="253"/>
        <end position="276"/>
    </location>
</feature>